<dbReference type="GO" id="GO:0016020">
    <property type="term" value="C:membrane"/>
    <property type="evidence" value="ECO:0007669"/>
    <property type="project" value="UniProtKB-SubCell"/>
</dbReference>
<feature type="region of interest" description="Disordered" evidence="6">
    <location>
        <begin position="356"/>
        <end position="376"/>
    </location>
</feature>
<evidence type="ECO:0000313" key="9">
    <source>
        <dbReference type="EMBL" id="KAG9250310.1"/>
    </source>
</evidence>
<evidence type="ECO:0000256" key="1">
    <source>
        <dbReference type="ARBA" id="ARBA00004141"/>
    </source>
</evidence>
<comment type="subcellular location">
    <subcellularLocation>
        <location evidence="1">Membrane</location>
        <topology evidence="1">Multi-pass membrane protein</topology>
    </subcellularLocation>
</comment>
<dbReference type="PANTHER" id="PTHR33048:SF42">
    <property type="entry name" value="INTEGRAL MEMBRANE PROTEIN"/>
    <property type="match status" value="1"/>
</dbReference>
<sequence>MGQDDRGAQLLASLWSLTAAAAILLFLRLYCKLCRAKGLWWDDHVLILSWVSLTTAAAIQTYLVSLGFGQHMETISKEDLKTINLFTILFATFAIIATTASKSSFALTLYRITDASWMKYLLVFIIVTTNVSMNLVWIFGFTKCTPTKRVWDKDVQGTCWDLQKLVKFQLFAAYYSAILDFVLAALPWKIIMGASMRRREMIGVAAAMSLGAIAGATGIVKAAMVVNMTSPDITYDRVDLTIWSFTEPAASIMAVSIPMLRMLYQELKSSHNRSKYNRSNPYAAKPWGDHMAPEARQTNLYGSHGHYSQRSVAVSSNTAWEDSQEALRDLEDNTQTKWSSPDYSGILKTEEVRVHHERPSNVNGGNAIEMSSFGTR</sequence>
<dbReference type="GeneID" id="70292588"/>
<feature type="transmembrane region" description="Helical" evidence="7">
    <location>
        <begin position="202"/>
        <end position="220"/>
    </location>
</feature>
<keyword evidence="4 7" id="KW-0472">Membrane</keyword>
<gene>
    <name evidence="9" type="ORF">F5Z01DRAFT_629788</name>
</gene>
<dbReference type="AlphaFoldDB" id="A0A9P7ZEY0"/>
<evidence type="ECO:0000256" key="5">
    <source>
        <dbReference type="ARBA" id="ARBA00038359"/>
    </source>
</evidence>
<feature type="domain" description="Rhodopsin" evidence="8">
    <location>
        <begin position="27"/>
        <end position="265"/>
    </location>
</feature>
<dbReference type="RefSeq" id="XP_046114234.1">
    <property type="nucleotide sequence ID" value="XM_046261685.1"/>
</dbReference>
<feature type="transmembrane region" description="Helical" evidence="7">
    <location>
        <begin position="120"/>
        <end position="141"/>
    </location>
</feature>
<reference evidence="9" key="1">
    <citation type="journal article" date="2021" name="IMA Fungus">
        <title>Genomic characterization of three marine fungi, including Emericellopsis atlantica sp. nov. with signatures of a generalist lifestyle and marine biomass degradation.</title>
        <authorList>
            <person name="Hagestad O.C."/>
            <person name="Hou L."/>
            <person name="Andersen J.H."/>
            <person name="Hansen E.H."/>
            <person name="Altermark B."/>
            <person name="Li C."/>
            <person name="Kuhnert E."/>
            <person name="Cox R.J."/>
            <person name="Crous P.W."/>
            <person name="Spatafora J.W."/>
            <person name="Lail K."/>
            <person name="Amirebrahimi M."/>
            <person name="Lipzen A."/>
            <person name="Pangilinan J."/>
            <person name="Andreopoulos W."/>
            <person name="Hayes R.D."/>
            <person name="Ng V."/>
            <person name="Grigoriev I.V."/>
            <person name="Jackson S.A."/>
            <person name="Sutton T.D.S."/>
            <person name="Dobson A.D.W."/>
            <person name="Rama T."/>
        </authorList>
    </citation>
    <scope>NUCLEOTIDE SEQUENCE</scope>
    <source>
        <strain evidence="9">TS7</strain>
    </source>
</reference>
<protein>
    <recommendedName>
        <fullName evidence="8">Rhodopsin domain-containing protein</fullName>
    </recommendedName>
</protein>
<dbReference type="EMBL" id="MU251279">
    <property type="protein sequence ID" value="KAG9250310.1"/>
    <property type="molecule type" value="Genomic_DNA"/>
</dbReference>
<name>A0A9P7ZEY0_9HYPO</name>
<evidence type="ECO:0000259" key="8">
    <source>
        <dbReference type="Pfam" id="PF20684"/>
    </source>
</evidence>
<evidence type="ECO:0000313" key="10">
    <source>
        <dbReference type="Proteomes" id="UP000887229"/>
    </source>
</evidence>
<comment type="caution">
    <text evidence="9">The sequence shown here is derived from an EMBL/GenBank/DDBJ whole genome shotgun (WGS) entry which is preliminary data.</text>
</comment>
<evidence type="ECO:0000256" key="2">
    <source>
        <dbReference type="ARBA" id="ARBA00022692"/>
    </source>
</evidence>
<organism evidence="9 10">
    <name type="scientific">Emericellopsis atlantica</name>
    <dbReference type="NCBI Taxonomy" id="2614577"/>
    <lineage>
        <taxon>Eukaryota</taxon>
        <taxon>Fungi</taxon>
        <taxon>Dikarya</taxon>
        <taxon>Ascomycota</taxon>
        <taxon>Pezizomycotina</taxon>
        <taxon>Sordariomycetes</taxon>
        <taxon>Hypocreomycetidae</taxon>
        <taxon>Hypocreales</taxon>
        <taxon>Bionectriaceae</taxon>
        <taxon>Emericellopsis</taxon>
    </lineage>
</organism>
<dbReference type="PANTHER" id="PTHR33048">
    <property type="entry name" value="PTH11-LIKE INTEGRAL MEMBRANE PROTEIN (AFU_ORTHOLOGUE AFUA_5G11245)"/>
    <property type="match status" value="1"/>
</dbReference>
<dbReference type="Proteomes" id="UP000887229">
    <property type="component" value="Unassembled WGS sequence"/>
</dbReference>
<feature type="transmembrane region" description="Helical" evidence="7">
    <location>
        <begin position="240"/>
        <end position="264"/>
    </location>
</feature>
<proteinExistence type="inferred from homology"/>
<feature type="transmembrane region" description="Helical" evidence="7">
    <location>
        <begin position="172"/>
        <end position="190"/>
    </location>
</feature>
<keyword evidence="3 7" id="KW-1133">Transmembrane helix</keyword>
<evidence type="ECO:0000256" key="7">
    <source>
        <dbReference type="SAM" id="Phobius"/>
    </source>
</evidence>
<feature type="transmembrane region" description="Helical" evidence="7">
    <location>
        <begin position="83"/>
        <end position="100"/>
    </location>
</feature>
<dbReference type="Pfam" id="PF20684">
    <property type="entry name" value="Fung_rhodopsin"/>
    <property type="match status" value="1"/>
</dbReference>
<evidence type="ECO:0000256" key="3">
    <source>
        <dbReference type="ARBA" id="ARBA00022989"/>
    </source>
</evidence>
<comment type="similarity">
    <text evidence="5">Belongs to the SAT4 family.</text>
</comment>
<accession>A0A9P7ZEY0</accession>
<dbReference type="InterPro" id="IPR049326">
    <property type="entry name" value="Rhodopsin_dom_fungi"/>
</dbReference>
<evidence type="ECO:0000256" key="6">
    <source>
        <dbReference type="SAM" id="MobiDB-lite"/>
    </source>
</evidence>
<keyword evidence="2 7" id="KW-0812">Transmembrane</keyword>
<keyword evidence="10" id="KW-1185">Reference proteome</keyword>
<feature type="transmembrane region" description="Helical" evidence="7">
    <location>
        <begin position="12"/>
        <end position="31"/>
    </location>
</feature>
<dbReference type="InterPro" id="IPR052337">
    <property type="entry name" value="SAT4-like"/>
</dbReference>
<dbReference type="OrthoDB" id="5417887at2759"/>
<evidence type="ECO:0000256" key="4">
    <source>
        <dbReference type="ARBA" id="ARBA00023136"/>
    </source>
</evidence>
<feature type="transmembrane region" description="Helical" evidence="7">
    <location>
        <begin position="43"/>
        <end position="63"/>
    </location>
</feature>